<dbReference type="AlphaFoldDB" id="A0A5E4NGK3"/>
<feature type="region of interest" description="Disordered" evidence="1">
    <location>
        <begin position="61"/>
        <end position="83"/>
    </location>
</feature>
<protein>
    <submittedName>
        <fullName evidence="2">Uncharacterized protein</fullName>
    </submittedName>
</protein>
<name>A0A5E4NGK3_9HEMI</name>
<sequence>MKGTNVLQQWNGIDYNQQPEEGLSQLPSEDYIQENDNEGHGKRDVEAANRLHQLALMQQKSATAGDFKHETSEDLNQLISSQG</sequence>
<feature type="compositionally biased region" description="Polar residues" evidence="1">
    <location>
        <begin position="74"/>
        <end position="83"/>
    </location>
</feature>
<reference evidence="2 3" key="1">
    <citation type="submission" date="2019-08" db="EMBL/GenBank/DDBJ databases">
        <authorList>
            <person name="Alioto T."/>
            <person name="Alioto T."/>
            <person name="Gomez Garrido J."/>
        </authorList>
    </citation>
    <scope>NUCLEOTIDE SEQUENCE [LARGE SCALE GENOMIC DNA]</scope>
</reference>
<evidence type="ECO:0000313" key="2">
    <source>
        <dbReference type="EMBL" id="VVC42806.1"/>
    </source>
</evidence>
<dbReference type="Proteomes" id="UP000325440">
    <property type="component" value="Unassembled WGS sequence"/>
</dbReference>
<proteinExistence type="predicted"/>
<evidence type="ECO:0000313" key="3">
    <source>
        <dbReference type="Proteomes" id="UP000325440"/>
    </source>
</evidence>
<gene>
    <name evidence="2" type="ORF">CINCED_3A009598</name>
</gene>
<feature type="compositionally biased region" description="Polar residues" evidence="1">
    <location>
        <begin position="1"/>
        <end position="19"/>
    </location>
</feature>
<dbReference type="EMBL" id="CABPRJ010002002">
    <property type="protein sequence ID" value="VVC42806.1"/>
    <property type="molecule type" value="Genomic_DNA"/>
</dbReference>
<accession>A0A5E4NGK3</accession>
<keyword evidence="3" id="KW-1185">Reference proteome</keyword>
<feature type="region of interest" description="Disordered" evidence="1">
    <location>
        <begin position="1"/>
        <end position="27"/>
    </location>
</feature>
<organism evidence="2 3">
    <name type="scientific">Cinara cedri</name>
    <dbReference type="NCBI Taxonomy" id="506608"/>
    <lineage>
        <taxon>Eukaryota</taxon>
        <taxon>Metazoa</taxon>
        <taxon>Ecdysozoa</taxon>
        <taxon>Arthropoda</taxon>
        <taxon>Hexapoda</taxon>
        <taxon>Insecta</taxon>
        <taxon>Pterygota</taxon>
        <taxon>Neoptera</taxon>
        <taxon>Paraneoptera</taxon>
        <taxon>Hemiptera</taxon>
        <taxon>Sternorrhyncha</taxon>
        <taxon>Aphidomorpha</taxon>
        <taxon>Aphidoidea</taxon>
        <taxon>Aphididae</taxon>
        <taxon>Lachninae</taxon>
        <taxon>Cinara</taxon>
    </lineage>
</organism>
<evidence type="ECO:0000256" key="1">
    <source>
        <dbReference type="SAM" id="MobiDB-lite"/>
    </source>
</evidence>